<accession>A0ABR7N5V6</accession>
<dbReference type="RefSeq" id="WP_249306726.1">
    <property type="nucleotide sequence ID" value="NZ_JACRSZ010000001.1"/>
</dbReference>
<reference evidence="1 2" key="1">
    <citation type="submission" date="2020-08" db="EMBL/GenBank/DDBJ databases">
        <title>Genome public.</title>
        <authorList>
            <person name="Liu C."/>
            <person name="Sun Q."/>
        </authorList>
    </citation>
    <scope>NUCLEOTIDE SEQUENCE [LARGE SCALE GENOMIC DNA]</scope>
    <source>
        <strain evidence="1 2">NSJ-46</strain>
    </source>
</reference>
<evidence type="ECO:0008006" key="3">
    <source>
        <dbReference type="Google" id="ProtNLM"/>
    </source>
</evidence>
<gene>
    <name evidence="1" type="ORF">H8716_01590</name>
</gene>
<evidence type="ECO:0000313" key="2">
    <source>
        <dbReference type="Proteomes" id="UP000657421"/>
    </source>
</evidence>
<comment type="caution">
    <text evidence="1">The sequence shown here is derived from an EMBL/GenBank/DDBJ whole genome shotgun (WGS) entry which is preliminary data.</text>
</comment>
<proteinExistence type="predicted"/>
<sequence length="266" mass="31848">MSSYYLCRTECAEKPFYIESIGKNIYSLEELCYYFGQYIYLIDESVMNLELCKWTGSELGLEKLKNRLMRALERENPEEFVLAVFQECGYLGRQELKLFQEQFAEILMEPEEVRRKMKADYLVEFGRYVIALQEYEKILSGQKRGKMGMQFYAVVQENMAAAYARLFEFEEAARCLWESYQTMKSKKVYEKYLRILPLFLSEKKYQERLEQIRADRKGAMELWEDSQSIIQEGMEDDEKETRSQEQWRQLTDHMKTEYLRNTAGGM</sequence>
<organism evidence="1 2">
    <name type="scientific">Jingyaoa shaoxingensis</name>
    <dbReference type="NCBI Taxonomy" id="2763671"/>
    <lineage>
        <taxon>Bacteria</taxon>
        <taxon>Bacillati</taxon>
        <taxon>Bacillota</taxon>
        <taxon>Clostridia</taxon>
        <taxon>Lachnospirales</taxon>
        <taxon>Lachnospiraceae</taxon>
        <taxon>Jingyaoa</taxon>
    </lineage>
</organism>
<protein>
    <recommendedName>
        <fullName evidence="3">Bacterial transcriptional activator domain-containing protein</fullName>
    </recommendedName>
</protein>
<keyword evidence="2" id="KW-1185">Reference proteome</keyword>
<name>A0ABR7N5V6_9FIRM</name>
<dbReference type="Proteomes" id="UP000657421">
    <property type="component" value="Unassembled WGS sequence"/>
</dbReference>
<evidence type="ECO:0000313" key="1">
    <source>
        <dbReference type="EMBL" id="MBC8571785.1"/>
    </source>
</evidence>
<dbReference type="EMBL" id="JACRSZ010000001">
    <property type="protein sequence ID" value="MBC8571785.1"/>
    <property type="molecule type" value="Genomic_DNA"/>
</dbReference>